<dbReference type="PANTHER" id="PTHR30537">
    <property type="entry name" value="HTH-TYPE TRANSCRIPTIONAL REGULATOR"/>
    <property type="match status" value="1"/>
</dbReference>
<keyword evidence="3" id="KW-0238">DNA-binding</keyword>
<gene>
    <name evidence="6" type="ORF">L485_01185</name>
</gene>
<evidence type="ECO:0000259" key="5">
    <source>
        <dbReference type="PROSITE" id="PS50931"/>
    </source>
</evidence>
<dbReference type="EMBL" id="ATIB01000017">
    <property type="protein sequence ID" value="EQB06264.1"/>
    <property type="molecule type" value="Genomic_DNA"/>
</dbReference>
<evidence type="ECO:0000256" key="4">
    <source>
        <dbReference type="ARBA" id="ARBA00023163"/>
    </source>
</evidence>
<dbReference type="GO" id="GO:0003700">
    <property type="term" value="F:DNA-binding transcription factor activity"/>
    <property type="evidence" value="ECO:0007669"/>
    <property type="project" value="InterPro"/>
</dbReference>
<dbReference type="InterPro" id="IPR005119">
    <property type="entry name" value="LysR_subst-bd"/>
</dbReference>
<name>T0I9I9_9SPHN</name>
<reference evidence="6 7" key="1">
    <citation type="journal article" date="2013" name="Genome Announc.">
        <title>Draft Genome Sequence of a Hexachlorocyclohexane-Degrading Bacterium, Sphingobium baderi Strain LL03T.</title>
        <authorList>
            <person name="Kaur J."/>
            <person name="Verma H."/>
            <person name="Tripathi C."/>
            <person name="Khurana J.P."/>
            <person name="Lal R."/>
        </authorList>
    </citation>
    <scope>NUCLEOTIDE SEQUENCE [LARGE SCALE GENOMIC DNA]</scope>
    <source>
        <strain evidence="6 7">LL03</strain>
    </source>
</reference>
<dbReference type="SUPFAM" id="SSF53850">
    <property type="entry name" value="Periplasmic binding protein-like II"/>
    <property type="match status" value="1"/>
</dbReference>
<dbReference type="SUPFAM" id="SSF46785">
    <property type="entry name" value="Winged helix' DNA-binding domain"/>
    <property type="match status" value="1"/>
</dbReference>
<keyword evidence="2" id="KW-0805">Transcription regulation</keyword>
<dbReference type="Pfam" id="PF03466">
    <property type="entry name" value="LysR_substrate"/>
    <property type="match status" value="1"/>
</dbReference>
<dbReference type="Gene3D" id="1.10.10.10">
    <property type="entry name" value="Winged helix-like DNA-binding domain superfamily/Winged helix DNA-binding domain"/>
    <property type="match status" value="1"/>
</dbReference>
<dbReference type="Pfam" id="PF00126">
    <property type="entry name" value="HTH_1"/>
    <property type="match status" value="1"/>
</dbReference>
<dbReference type="PANTHER" id="PTHR30537:SF3">
    <property type="entry name" value="TRANSCRIPTIONAL REGULATORY PROTEIN"/>
    <property type="match status" value="1"/>
</dbReference>
<keyword evidence="4" id="KW-0804">Transcription</keyword>
<feature type="domain" description="HTH lysR-type" evidence="5">
    <location>
        <begin position="11"/>
        <end position="68"/>
    </location>
</feature>
<keyword evidence="7" id="KW-1185">Reference proteome</keyword>
<evidence type="ECO:0000256" key="3">
    <source>
        <dbReference type="ARBA" id="ARBA00023125"/>
    </source>
</evidence>
<dbReference type="GO" id="GO:0006351">
    <property type="term" value="P:DNA-templated transcription"/>
    <property type="evidence" value="ECO:0007669"/>
    <property type="project" value="TreeGrafter"/>
</dbReference>
<organism evidence="6 7">
    <name type="scientific">Sphingobium baderi LL03</name>
    <dbReference type="NCBI Taxonomy" id="1114964"/>
    <lineage>
        <taxon>Bacteria</taxon>
        <taxon>Pseudomonadati</taxon>
        <taxon>Pseudomonadota</taxon>
        <taxon>Alphaproteobacteria</taxon>
        <taxon>Sphingomonadales</taxon>
        <taxon>Sphingomonadaceae</taxon>
        <taxon>Sphingobium</taxon>
    </lineage>
</organism>
<dbReference type="PROSITE" id="PS50931">
    <property type="entry name" value="HTH_LYSR"/>
    <property type="match status" value="1"/>
</dbReference>
<comment type="caution">
    <text evidence="6">The sequence shown here is derived from an EMBL/GenBank/DDBJ whole genome shotgun (WGS) entry which is preliminary data.</text>
</comment>
<dbReference type="InterPro" id="IPR000847">
    <property type="entry name" value="LysR_HTH_N"/>
</dbReference>
<dbReference type="InterPro" id="IPR036388">
    <property type="entry name" value="WH-like_DNA-bd_sf"/>
</dbReference>
<proteinExistence type="inferred from homology"/>
<dbReference type="Proteomes" id="UP000015524">
    <property type="component" value="Unassembled WGS sequence"/>
</dbReference>
<dbReference type="AlphaFoldDB" id="T0I9I9"/>
<dbReference type="InterPro" id="IPR058163">
    <property type="entry name" value="LysR-type_TF_proteobact-type"/>
</dbReference>
<evidence type="ECO:0000256" key="1">
    <source>
        <dbReference type="ARBA" id="ARBA00009437"/>
    </source>
</evidence>
<dbReference type="eggNOG" id="COG0583">
    <property type="taxonomic scope" value="Bacteria"/>
</dbReference>
<dbReference type="Gene3D" id="3.40.190.290">
    <property type="match status" value="1"/>
</dbReference>
<sequence length="306" mass="33065">MHWGYANMPITNWDDLRLFLAVGRAGGIAAAARGLRVDHSTVVRRLAGLEEAMGARLADRLPTGVRLTGAGMELFAHAERIEAEAKAADLKLGGVDEGPTGTVRLATPEAFGSFLVAPGVHLLHARYPGLCLELVPEGRAVSLSRREADIGVMLARPPRGRLHTRKLADYRLGLYASAGYLERAGHVKRMSDLAGHAFVSYIDELVGIPQLRALEQVVPGANVVFRSSSVVAQHNAVAAGMGIGLLHGFAVSPDAQLVPILEDQIAVYRSYWLVMHSDQRNLPRISAVLRFLDEIISANRDRIAPL</sequence>
<dbReference type="PATRIC" id="fig|1114964.3.peg.211"/>
<evidence type="ECO:0000313" key="6">
    <source>
        <dbReference type="EMBL" id="EQB06264.1"/>
    </source>
</evidence>
<protein>
    <recommendedName>
        <fullName evidence="5">HTH lysR-type domain-containing protein</fullName>
    </recommendedName>
</protein>
<dbReference type="InterPro" id="IPR036390">
    <property type="entry name" value="WH_DNA-bd_sf"/>
</dbReference>
<evidence type="ECO:0000313" key="7">
    <source>
        <dbReference type="Proteomes" id="UP000015524"/>
    </source>
</evidence>
<accession>T0I9I9</accession>
<comment type="similarity">
    <text evidence="1">Belongs to the LysR transcriptional regulatory family.</text>
</comment>
<dbReference type="GO" id="GO:0043565">
    <property type="term" value="F:sequence-specific DNA binding"/>
    <property type="evidence" value="ECO:0007669"/>
    <property type="project" value="TreeGrafter"/>
</dbReference>
<evidence type="ECO:0000256" key="2">
    <source>
        <dbReference type="ARBA" id="ARBA00023015"/>
    </source>
</evidence>